<evidence type="ECO:0000256" key="1">
    <source>
        <dbReference type="SAM" id="SignalP"/>
    </source>
</evidence>
<sequence length="325" mass="34878">MRLSGASYMGATNDKDALALKLFSKIVSFRSALSAIAMAFALPACAQVAPKPVQAANDADPALWVVKDKDTTIYLFGTIHVLKPGMTWFDEAVKTAFDRSQQVVLELVMPDANKMQSLVMATGVAKDGPTLTEQLPADKRAAYAKAVTDLGLPANAFDRFRPWLAATNLSIAPLSKLGYDSENGPEHVITAAAKAAGKPVIGLETAEQQLGYFGGLSQKAQLQFLGTTIDELPELETTMATMVDEWAKGDPEALAREMNDSLKDSPEVAKVLLVDRNARWAEWVANRMKSPGTVFVAVGAGHLAGQDSVQAQLAKLGVKAERVRY</sequence>
<feature type="chain" id="PRO_5015716520" description="Polysaccharide biosynthesis protein GumN" evidence="1">
    <location>
        <begin position="47"/>
        <end position="325"/>
    </location>
</feature>
<accession>A0A2T5GTR3</accession>
<evidence type="ECO:0000313" key="2">
    <source>
        <dbReference type="EMBL" id="PTQ62715.1"/>
    </source>
</evidence>
<reference evidence="2 3" key="1">
    <citation type="submission" date="2018-04" db="EMBL/GenBank/DDBJ databases">
        <title>Genomic Encyclopedia of Type Strains, Phase III (KMG-III): the genomes of soil and plant-associated and newly described type strains.</title>
        <authorList>
            <person name="Whitman W."/>
        </authorList>
    </citation>
    <scope>NUCLEOTIDE SEQUENCE [LARGE SCALE GENOMIC DNA]</scope>
    <source>
        <strain evidence="2 3">MA101b</strain>
    </source>
</reference>
<comment type="caution">
    <text evidence="2">The sequence shown here is derived from an EMBL/GenBank/DDBJ whole genome shotgun (WGS) entry which is preliminary data.</text>
</comment>
<dbReference type="InterPro" id="IPR047111">
    <property type="entry name" value="YbaP-like"/>
</dbReference>
<dbReference type="PANTHER" id="PTHR40590:SF1">
    <property type="entry name" value="CYTOPLASMIC PROTEIN"/>
    <property type="match status" value="1"/>
</dbReference>
<protein>
    <recommendedName>
        <fullName evidence="4">Polysaccharide biosynthesis protein GumN</fullName>
    </recommendedName>
</protein>
<keyword evidence="1" id="KW-0732">Signal</keyword>
<dbReference type="EMBL" id="QAOG01000001">
    <property type="protein sequence ID" value="PTQ62715.1"/>
    <property type="molecule type" value="Genomic_DNA"/>
</dbReference>
<keyword evidence="3" id="KW-1185">Reference proteome</keyword>
<gene>
    <name evidence="2" type="ORF">C8J26_0998</name>
</gene>
<dbReference type="CDD" id="cd14789">
    <property type="entry name" value="Tiki"/>
    <property type="match status" value="1"/>
</dbReference>
<evidence type="ECO:0000313" key="3">
    <source>
        <dbReference type="Proteomes" id="UP000244189"/>
    </source>
</evidence>
<dbReference type="Proteomes" id="UP000244189">
    <property type="component" value="Unassembled WGS sequence"/>
</dbReference>
<feature type="signal peptide" evidence="1">
    <location>
        <begin position="1"/>
        <end position="46"/>
    </location>
</feature>
<dbReference type="PANTHER" id="PTHR40590">
    <property type="entry name" value="CYTOPLASMIC PROTEIN-RELATED"/>
    <property type="match status" value="1"/>
</dbReference>
<organism evidence="2 3">
    <name type="scientific">Sphingomonas aurantiaca</name>
    <dbReference type="NCBI Taxonomy" id="185949"/>
    <lineage>
        <taxon>Bacteria</taxon>
        <taxon>Pseudomonadati</taxon>
        <taxon>Pseudomonadota</taxon>
        <taxon>Alphaproteobacteria</taxon>
        <taxon>Sphingomonadales</taxon>
        <taxon>Sphingomonadaceae</taxon>
        <taxon>Sphingomonas</taxon>
    </lineage>
</organism>
<dbReference type="InterPro" id="IPR002816">
    <property type="entry name" value="TraB/PrgY/GumN_fam"/>
</dbReference>
<proteinExistence type="predicted"/>
<name>A0A2T5GTR3_9SPHN</name>
<dbReference type="AlphaFoldDB" id="A0A2T5GTR3"/>
<evidence type="ECO:0008006" key="4">
    <source>
        <dbReference type="Google" id="ProtNLM"/>
    </source>
</evidence>
<dbReference type="Pfam" id="PF01963">
    <property type="entry name" value="TraB_PrgY_gumN"/>
    <property type="match status" value="1"/>
</dbReference>